<comment type="similarity">
    <text evidence="5">Belongs to the ferredoxin--NADP reductase type 2 family.</text>
</comment>
<proteinExistence type="inferred from homology"/>
<dbReference type="GO" id="GO:0004324">
    <property type="term" value="F:ferredoxin-NADP+ reductase activity"/>
    <property type="evidence" value="ECO:0007669"/>
    <property type="project" value="UniProtKB-UniRule"/>
</dbReference>
<feature type="binding site" evidence="5">
    <location>
        <position position="95"/>
    </location>
    <ligand>
        <name>FAD</name>
        <dbReference type="ChEBI" id="CHEBI:57692"/>
    </ligand>
</feature>
<dbReference type="SUPFAM" id="SSF51905">
    <property type="entry name" value="FAD/NAD(P)-binding domain"/>
    <property type="match status" value="1"/>
</dbReference>
<dbReference type="PRINTS" id="PR00469">
    <property type="entry name" value="PNDRDTASEII"/>
</dbReference>
<dbReference type="InterPro" id="IPR050097">
    <property type="entry name" value="Ferredoxin-NADP_redctase_2"/>
</dbReference>
<feature type="binding site" evidence="5">
    <location>
        <position position="299"/>
    </location>
    <ligand>
        <name>FAD</name>
        <dbReference type="ChEBI" id="CHEBI:57692"/>
    </ligand>
</feature>
<evidence type="ECO:0000313" key="7">
    <source>
        <dbReference type="EMBL" id="PRD65586.1"/>
    </source>
</evidence>
<dbReference type="PRINTS" id="PR00368">
    <property type="entry name" value="FADPNR"/>
</dbReference>
<dbReference type="Pfam" id="PF07992">
    <property type="entry name" value="Pyr_redox_2"/>
    <property type="match status" value="1"/>
</dbReference>
<feature type="domain" description="FAD/NAD(P)-binding" evidence="6">
    <location>
        <begin position="14"/>
        <end position="302"/>
    </location>
</feature>
<comment type="caution">
    <text evidence="5">Lacks conserved residue(s) required for the propagation of feature annotation.</text>
</comment>
<dbReference type="PANTHER" id="PTHR48105">
    <property type="entry name" value="THIOREDOXIN REDUCTASE 1-RELATED-RELATED"/>
    <property type="match status" value="1"/>
</dbReference>
<keyword evidence="3 5" id="KW-0521">NADP</keyword>
<dbReference type="OrthoDB" id="9806179at2"/>
<comment type="caution">
    <text evidence="7">The sequence shown here is derived from an EMBL/GenBank/DDBJ whole genome shotgun (WGS) entry which is preliminary data.</text>
</comment>
<evidence type="ECO:0000256" key="4">
    <source>
        <dbReference type="ARBA" id="ARBA00023002"/>
    </source>
</evidence>
<keyword evidence="1 5" id="KW-0285">Flavoprotein</keyword>
<dbReference type="Gene3D" id="3.50.50.60">
    <property type="entry name" value="FAD/NAD(P)-binding domain"/>
    <property type="match status" value="2"/>
</dbReference>
<dbReference type="InterPro" id="IPR022890">
    <property type="entry name" value="Fd--NADP_Rdtase_type_2"/>
</dbReference>
<feature type="binding site" evidence="5">
    <location>
        <position position="130"/>
    </location>
    <ligand>
        <name>FAD</name>
        <dbReference type="ChEBI" id="CHEBI:57692"/>
    </ligand>
</feature>
<feature type="binding site" evidence="5">
    <location>
        <position position="340"/>
    </location>
    <ligand>
        <name>FAD</name>
        <dbReference type="ChEBI" id="CHEBI:57692"/>
    </ligand>
</feature>
<dbReference type="GO" id="GO:0050660">
    <property type="term" value="F:flavin adenine dinucleotide binding"/>
    <property type="evidence" value="ECO:0007669"/>
    <property type="project" value="UniProtKB-UniRule"/>
</dbReference>
<keyword evidence="8" id="KW-1185">Reference proteome</keyword>
<dbReference type="HAMAP" id="MF_01685">
    <property type="entry name" value="FENR2"/>
    <property type="match status" value="1"/>
</dbReference>
<name>A0A2S9K542_9BURK</name>
<evidence type="ECO:0000256" key="3">
    <source>
        <dbReference type="ARBA" id="ARBA00022857"/>
    </source>
</evidence>
<evidence type="ECO:0000313" key="8">
    <source>
        <dbReference type="Proteomes" id="UP000238589"/>
    </source>
</evidence>
<dbReference type="EMBL" id="PVLQ01000027">
    <property type="protein sequence ID" value="PRD65586.1"/>
    <property type="molecule type" value="Genomic_DNA"/>
</dbReference>
<evidence type="ECO:0000259" key="6">
    <source>
        <dbReference type="Pfam" id="PF07992"/>
    </source>
</evidence>
<reference evidence="7 8" key="1">
    <citation type="submission" date="2018-03" db="EMBL/GenBank/DDBJ databases">
        <title>Comparative genomics illustrates the genes involved in a hyperalkaliphilic mechanisms of Serpentinomonas isolated from highly-alkaline calcium-rich serpentinized springs.</title>
        <authorList>
            <person name="Suzuki S."/>
            <person name="Ishii S."/>
            <person name="Walworth N."/>
            <person name="Bird L."/>
            <person name="Kuenen J.G."/>
            <person name="Nealson K.H."/>
        </authorList>
    </citation>
    <scope>NUCLEOTIDE SEQUENCE [LARGE SCALE GENOMIC DNA]</scope>
    <source>
        <strain evidence="7 8">P1</strain>
    </source>
</reference>
<feature type="binding site" evidence="5">
    <location>
        <position position="55"/>
    </location>
    <ligand>
        <name>FAD</name>
        <dbReference type="ChEBI" id="CHEBI:57692"/>
    </ligand>
</feature>
<dbReference type="InterPro" id="IPR036188">
    <property type="entry name" value="FAD/NAD-bd_sf"/>
</dbReference>
<keyword evidence="2 5" id="KW-0274">FAD</keyword>
<comment type="subunit">
    <text evidence="5">Homodimer.</text>
</comment>
<dbReference type="AlphaFoldDB" id="A0A2S9K542"/>
<dbReference type="RefSeq" id="WP_105748111.1">
    <property type="nucleotide sequence ID" value="NZ_PVLQ01000027.1"/>
</dbReference>
<dbReference type="GO" id="GO:0050661">
    <property type="term" value="F:NADP binding"/>
    <property type="evidence" value="ECO:0007669"/>
    <property type="project" value="UniProtKB-UniRule"/>
</dbReference>
<feature type="binding site" evidence="5">
    <location>
        <position position="42"/>
    </location>
    <ligand>
        <name>FAD</name>
        <dbReference type="ChEBI" id="CHEBI:57692"/>
    </ligand>
</feature>
<protein>
    <recommendedName>
        <fullName evidence="5">Ferredoxin--NADP reductase</fullName>
        <shortName evidence="5">FNR</shortName>
        <shortName evidence="5">Fd-NADP(+) reductase</shortName>
        <ecNumber evidence="5">1.18.1.2</ecNumber>
    </recommendedName>
</protein>
<evidence type="ECO:0000256" key="2">
    <source>
        <dbReference type="ARBA" id="ARBA00022827"/>
    </source>
</evidence>
<evidence type="ECO:0000256" key="5">
    <source>
        <dbReference type="HAMAP-Rule" id="MF_01685"/>
    </source>
</evidence>
<dbReference type="Proteomes" id="UP000238589">
    <property type="component" value="Unassembled WGS sequence"/>
</dbReference>
<accession>A0A2S9K542</accession>
<sequence>MSAAPDRQTTLQIDCVIIGAGPVGLFQAFQLGLQEIPCQIVDALPHAGGQCVELYADKPIYDVPGIPVCSGRELAERLQQQLAPFKTPLHLGQQVEGLVRQDDGRWRLQTSAGLVLLARAVVIAAGVGAFVPRRVAIDGLSSFEGRQVHYHAVEPDRLKDQRVVVQGGDEAALETALQLAASGQCASVTLLHRNSKFKADPALEAALQQALADGRIALALGQPVGLQPSADGQRLAALEIAIDDEHTETLAADALLPRLGLSPKLGPIADWGLAMERKLLSVDPATLATSLDGIHAVGDICHYPGKRKLLLCGFHEATLAAFAIAAWLRPEQRQLLQYTTTSPRLHELLGVAGKSDRA</sequence>
<comment type="catalytic activity">
    <reaction evidence="5">
        <text>2 reduced [2Fe-2S]-[ferredoxin] + NADP(+) + H(+) = 2 oxidized [2Fe-2S]-[ferredoxin] + NADPH</text>
        <dbReference type="Rhea" id="RHEA:20125"/>
        <dbReference type="Rhea" id="RHEA-COMP:10000"/>
        <dbReference type="Rhea" id="RHEA-COMP:10001"/>
        <dbReference type="ChEBI" id="CHEBI:15378"/>
        <dbReference type="ChEBI" id="CHEBI:33737"/>
        <dbReference type="ChEBI" id="CHEBI:33738"/>
        <dbReference type="ChEBI" id="CHEBI:57783"/>
        <dbReference type="ChEBI" id="CHEBI:58349"/>
        <dbReference type="EC" id="1.18.1.2"/>
    </reaction>
</comment>
<organism evidence="7 8">
    <name type="scientific">Malikia granosa</name>
    <dbReference type="NCBI Taxonomy" id="263067"/>
    <lineage>
        <taxon>Bacteria</taxon>
        <taxon>Pseudomonadati</taxon>
        <taxon>Pseudomonadota</taxon>
        <taxon>Betaproteobacteria</taxon>
        <taxon>Burkholderiales</taxon>
        <taxon>Comamonadaceae</taxon>
        <taxon>Malikia</taxon>
    </lineage>
</organism>
<dbReference type="InterPro" id="IPR023753">
    <property type="entry name" value="FAD/NAD-binding_dom"/>
</dbReference>
<evidence type="ECO:0000256" key="1">
    <source>
        <dbReference type="ARBA" id="ARBA00022630"/>
    </source>
</evidence>
<feature type="binding site" evidence="5">
    <location>
        <position position="50"/>
    </location>
    <ligand>
        <name>FAD</name>
        <dbReference type="ChEBI" id="CHEBI:57692"/>
    </ligand>
</feature>
<dbReference type="EC" id="1.18.1.2" evidence="5"/>
<comment type="cofactor">
    <cofactor evidence="5">
        <name>FAD</name>
        <dbReference type="ChEBI" id="CHEBI:57692"/>
    </cofactor>
    <text evidence="5">Binds 1 FAD per subunit.</text>
</comment>
<keyword evidence="4 5" id="KW-0560">Oxidoreductase</keyword>
<gene>
    <name evidence="7" type="ORF">C6P64_08410</name>
</gene>